<keyword evidence="4" id="KW-1185">Reference proteome</keyword>
<dbReference type="AlphaFoldDB" id="A0A0J1B4Z2"/>
<dbReference type="InterPro" id="IPR036770">
    <property type="entry name" value="Ankyrin_rpt-contain_sf"/>
</dbReference>
<comment type="caution">
    <text evidence="3">The sequence shown here is derived from an EMBL/GenBank/DDBJ whole genome shotgun (WGS) entry which is preliminary data.</text>
</comment>
<dbReference type="Pfam" id="PF10077">
    <property type="entry name" value="DUF2314"/>
    <property type="match status" value="1"/>
</dbReference>
<protein>
    <recommendedName>
        <fullName evidence="2">DUF2314 domain-containing protein</fullName>
    </recommendedName>
</protein>
<dbReference type="Gene3D" id="1.25.40.20">
    <property type="entry name" value="Ankyrin repeat-containing domain"/>
    <property type="match status" value="1"/>
</dbReference>
<dbReference type="Proteomes" id="UP000036367">
    <property type="component" value="Unassembled WGS sequence"/>
</dbReference>
<dbReference type="PATRIC" id="fig|595434.4.peg.6076"/>
<feature type="region of interest" description="Disordered" evidence="1">
    <location>
        <begin position="1"/>
        <end position="33"/>
    </location>
</feature>
<sequence length="304" mass="33884">MSRHVPISFDQQSRGSIMSAQASPVFKSPGNDSEMNEAAAKARKTFRYFWREMAWERRRIIPGLEMAAVKATFTDPPEVRAQDPDALECEHMWLMDVSFDGRKVEGTLINAPTSLKSVSEGDRVRIPGRQLCDWMYVMSGDVYGGFTVDLMRARMSDSERKQHDQAWGFDFGAVGMVNLVPPDYIGESATKKKGLFSRFSHPEVKPQDYEKVAETEHPMSVNMRDSFDETLTENPELVHEADDNGYTFLHQLALAGSLDGVDVCLKHGADPSKAAPNGMTPSTLAKSLGWKRVMSRLQDAGVGD</sequence>
<dbReference type="EMBL" id="LECT01000053">
    <property type="protein sequence ID" value="KLU01546.1"/>
    <property type="molecule type" value="Genomic_DNA"/>
</dbReference>
<accession>A0A0J1B4Z2</accession>
<name>A0A0J1B4Z2_RHOIS</name>
<reference evidence="3" key="1">
    <citation type="submission" date="2015-05" db="EMBL/GenBank/DDBJ databases">
        <title>Permanent draft genome of Rhodopirellula islandicus K833.</title>
        <authorList>
            <person name="Kizina J."/>
            <person name="Richter M."/>
            <person name="Glockner F.O."/>
            <person name="Harder J."/>
        </authorList>
    </citation>
    <scope>NUCLEOTIDE SEQUENCE [LARGE SCALE GENOMIC DNA]</scope>
    <source>
        <strain evidence="3">K833</strain>
    </source>
</reference>
<feature type="compositionally biased region" description="Polar residues" evidence="1">
    <location>
        <begin position="9"/>
        <end position="22"/>
    </location>
</feature>
<evidence type="ECO:0000313" key="3">
    <source>
        <dbReference type="EMBL" id="KLU01546.1"/>
    </source>
</evidence>
<dbReference type="SUPFAM" id="SSF48403">
    <property type="entry name" value="Ankyrin repeat"/>
    <property type="match status" value="1"/>
</dbReference>
<evidence type="ECO:0000259" key="2">
    <source>
        <dbReference type="Pfam" id="PF10077"/>
    </source>
</evidence>
<evidence type="ECO:0000313" key="4">
    <source>
        <dbReference type="Proteomes" id="UP000036367"/>
    </source>
</evidence>
<gene>
    <name evidence="3" type="ORF">RISK_006393</name>
</gene>
<evidence type="ECO:0000256" key="1">
    <source>
        <dbReference type="SAM" id="MobiDB-lite"/>
    </source>
</evidence>
<organism evidence="3 4">
    <name type="scientific">Rhodopirellula islandica</name>
    <dbReference type="NCBI Taxonomy" id="595434"/>
    <lineage>
        <taxon>Bacteria</taxon>
        <taxon>Pseudomonadati</taxon>
        <taxon>Planctomycetota</taxon>
        <taxon>Planctomycetia</taxon>
        <taxon>Pirellulales</taxon>
        <taxon>Pirellulaceae</taxon>
        <taxon>Rhodopirellula</taxon>
    </lineage>
</organism>
<dbReference type="InterPro" id="IPR018756">
    <property type="entry name" value="DUF2314"/>
</dbReference>
<feature type="domain" description="DUF2314" evidence="2">
    <location>
        <begin position="32"/>
        <end position="171"/>
    </location>
</feature>
<proteinExistence type="predicted"/>
<dbReference type="STRING" id="595434.RISK_006393"/>